<dbReference type="InterPro" id="IPR006195">
    <property type="entry name" value="aa-tRNA-synth_II"/>
</dbReference>
<dbReference type="Proteomes" id="UP000678393">
    <property type="component" value="Unassembled WGS sequence"/>
</dbReference>
<dbReference type="GO" id="GO:0004828">
    <property type="term" value="F:serine-tRNA ligase activity"/>
    <property type="evidence" value="ECO:0007669"/>
    <property type="project" value="UniProtKB-EC"/>
</dbReference>
<dbReference type="EC" id="6.1.1.11" evidence="2"/>
<evidence type="ECO:0000256" key="6">
    <source>
        <dbReference type="ARBA" id="ARBA00023146"/>
    </source>
</evidence>
<dbReference type="InterPro" id="IPR002314">
    <property type="entry name" value="aa-tRNA-synt_IIb"/>
</dbReference>
<evidence type="ECO:0000256" key="4">
    <source>
        <dbReference type="ARBA" id="ARBA00022741"/>
    </source>
</evidence>
<evidence type="ECO:0000256" key="3">
    <source>
        <dbReference type="ARBA" id="ARBA00022598"/>
    </source>
</evidence>
<protein>
    <recommendedName>
        <fullName evidence="2">serine--tRNA ligase</fullName>
        <ecNumber evidence="2">6.1.1.11</ecNumber>
    </recommendedName>
    <alternativeName>
        <fullName evidence="7">Seryl-tRNA synthetase</fullName>
    </alternativeName>
</protein>
<feature type="domain" description="Aminoacyl-transfer RNA synthetases class-II family profile" evidence="8">
    <location>
        <begin position="226"/>
        <end position="468"/>
    </location>
</feature>
<evidence type="ECO:0000256" key="7">
    <source>
        <dbReference type="ARBA" id="ARBA00031113"/>
    </source>
</evidence>
<dbReference type="GO" id="GO:0005524">
    <property type="term" value="F:ATP binding"/>
    <property type="evidence" value="ECO:0007669"/>
    <property type="project" value="UniProtKB-KW"/>
</dbReference>
<dbReference type="PROSITE" id="PS50862">
    <property type="entry name" value="AA_TRNA_LIGASE_II"/>
    <property type="match status" value="1"/>
</dbReference>
<dbReference type="PRINTS" id="PR00981">
    <property type="entry name" value="TRNASYNTHSER"/>
</dbReference>
<keyword evidence="10" id="KW-1185">Reference proteome</keyword>
<keyword evidence="4" id="KW-0547">Nucleotide-binding</keyword>
<dbReference type="FunFam" id="3.30.930.10:FF:000078">
    <property type="entry name" value="Seryl-tRNA synthetase"/>
    <property type="match status" value="1"/>
</dbReference>
<dbReference type="Gene3D" id="3.30.930.10">
    <property type="entry name" value="Bira Bifunctional Protein, Domain 2"/>
    <property type="match status" value="1"/>
</dbReference>
<dbReference type="InterPro" id="IPR045864">
    <property type="entry name" value="aa-tRNA-synth_II/BPL/LPL"/>
</dbReference>
<name>A0A8S3YE67_9EUPU</name>
<comment type="caution">
    <text evidence="9">The sequence shown here is derived from an EMBL/GenBank/DDBJ whole genome shotgun (WGS) entry which is preliminary data.</text>
</comment>
<sequence length="499" mass="56559">MLTAKLNSISLGTALKHICQHCYKRLLVHLNDTHLITSGTSLQLGPKVHSELKYFTRKFHKVSALQSLEKKTSSLFNHSESSQPSEWDSPFQLPVPELDWAFLLDRKNTEFIANNILNRKGIGDIYKVISLSEQLDKEQNEVEKERIHRELISEALDIPNLSHPNTVIGDESGARVVEVVGTKKEFDFTPRNVSEIAGRGLKMLRDERLTFSTGAKTYYLEDGLAKLERALVSFTLDKLLKKGFQLVSVPDLLYPGVIDSCGFKTSSDRSQVYHLHPRCLNGACLAGTAEMSLAGYFMNEVIPYDQLPKRMVAVSRCYRAEAQERAAEKGLYRVHHFTKVEMFGLSSCESGTESEDLLHELLSIERELFSALGLHFRVLDMPTQELGAPAQRKFDIEAWMYGKNIWGEISSCSNCTDFQSRRLNIKYISPSGELRHVHTVNGTACAVPRLITAILEQNQQQRRKLDLPEILWPYLGGLKCFSPEWKKSSYTFIKTLSKV</sequence>
<dbReference type="EMBL" id="CAJHNH020000027">
    <property type="protein sequence ID" value="CAG5114708.1"/>
    <property type="molecule type" value="Genomic_DNA"/>
</dbReference>
<reference evidence="9" key="1">
    <citation type="submission" date="2021-04" db="EMBL/GenBank/DDBJ databases">
        <authorList>
            <consortium name="Molecular Ecology Group"/>
        </authorList>
    </citation>
    <scope>NUCLEOTIDE SEQUENCE</scope>
</reference>
<evidence type="ECO:0000259" key="8">
    <source>
        <dbReference type="PROSITE" id="PS50862"/>
    </source>
</evidence>
<dbReference type="Pfam" id="PF00587">
    <property type="entry name" value="tRNA-synt_2b"/>
    <property type="match status" value="1"/>
</dbReference>
<dbReference type="SUPFAM" id="SSF55681">
    <property type="entry name" value="Class II aaRS and biotin synthetases"/>
    <property type="match status" value="1"/>
</dbReference>
<gene>
    <name evidence="9" type="ORF">CUNI_LOCUS266</name>
</gene>
<evidence type="ECO:0000313" key="10">
    <source>
        <dbReference type="Proteomes" id="UP000678393"/>
    </source>
</evidence>
<comment type="similarity">
    <text evidence="1">Belongs to the class-II aminoacyl-tRNA synthetase family. Type-1 seryl-tRNA synthetase subfamily.</text>
</comment>
<dbReference type="OrthoDB" id="10264585at2759"/>
<dbReference type="InterPro" id="IPR002317">
    <property type="entry name" value="Ser-tRNA-ligase_type_1"/>
</dbReference>
<dbReference type="PANTHER" id="PTHR11778">
    <property type="entry name" value="SERYL-TRNA SYNTHETASE"/>
    <property type="match status" value="1"/>
</dbReference>
<evidence type="ECO:0000256" key="5">
    <source>
        <dbReference type="ARBA" id="ARBA00022840"/>
    </source>
</evidence>
<evidence type="ECO:0000256" key="1">
    <source>
        <dbReference type="ARBA" id="ARBA00010728"/>
    </source>
</evidence>
<keyword evidence="6" id="KW-0030">Aminoacyl-tRNA synthetase</keyword>
<evidence type="ECO:0000256" key="2">
    <source>
        <dbReference type="ARBA" id="ARBA00012840"/>
    </source>
</evidence>
<proteinExistence type="inferred from homology"/>
<accession>A0A8S3YE67</accession>
<keyword evidence="5" id="KW-0067">ATP-binding</keyword>
<organism evidence="9 10">
    <name type="scientific">Candidula unifasciata</name>
    <dbReference type="NCBI Taxonomy" id="100452"/>
    <lineage>
        <taxon>Eukaryota</taxon>
        <taxon>Metazoa</taxon>
        <taxon>Spiralia</taxon>
        <taxon>Lophotrochozoa</taxon>
        <taxon>Mollusca</taxon>
        <taxon>Gastropoda</taxon>
        <taxon>Heterobranchia</taxon>
        <taxon>Euthyneura</taxon>
        <taxon>Panpulmonata</taxon>
        <taxon>Eupulmonata</taxon>
        <taxon>Stylommatophora</taxon>
        <taxon>Helicina</taxon>
        <taxon>Helicoidea</taxon>
        <taxon>Geomitridae</taxon>
        <taxon>Candidula</taxon>
    </lineage>
</organism>
<keyword evidence="3" id="KW-0436">Ligase</keyword>
<dbReference type="AlphaFoldDB" id="A0A8S3YE67"/>
<dbReference type="GO" id="GO:0006434">
    <property type="term" value="P:seryl-tRNA aminoacylation"/>
    <property type="evidence" value="ECO:0007669"/>
    <property type="project" value="InterPro"/>
</dbReference>
<evidence type="ECO:0000313" key="9">
    <source>
        <dbReference type="EMBL" id="CAG5114708.1"/>
    </source>
</evidence>